<proteinExistence type="predicted"/>
<dbReference type="AlphaFoldDB" id="A0A372EIF2"/>
<reference evidence="2 3" key="1">
    <citation type="submission" date="2018-08" db="EMBL/GenBank/DDBJ databases">
        <title>Hydrogenophaga sp. LA-38 isolated from sludge.</title>
        <authorList>
            <person name="Im W.-T."/>
        </authorList>
    </citation>
    <scope>NUCLEOTIDE SEQUENCE [LARGE SCALE GENOMIC DNA]</scope>
    <source>
        <strain evidence="2 3">LA-38</strain>
    </source>
</reference>
<keyword evidence="1" id="KW-0812">Transmembrane</keyword>
<gene>
    <name evidence="2" type="ORF">DY262_13330</name>
</gene>
<dbReference type="Proteomes" id="UP000261931">
    <property type="component" value="Unassembled WGS sequence"/>
</dbReference>
<evidence type="ECO:0000256" key="1">
    <source>
        <dbReference type="SAM" id="Phobius"/>
    </source>
</evidence>
<organism evidence="2 3">
    <name type="scientific">Hydrogenophaga borbori</name>
    <dbReference type="NCBI Taxonomy" id="2294117"/>
    <lineage>
        <taxon>Bacteria</taxon>
        <taxon>Pseudomonadati</taxon>
        <taxon>Pseudomonadota</taxon>
        <taxon>Betaproteobacteria</taxon>
        <taxon>Burkholderiales</taxon>
        <taxon>Comamonadaceae</taxon>
        <taxon>Hydrogenophaga</taxon>
    </lineage>
</organism>
<evidence type="ECO:0000313" key="2">
    <source>
        <dbReference type="EMBL" id="RFP78280.1"/>
    </source>
</evidence>
<feature type="transmembrane region" description="Helical" evidence="1">
    <location>
        <begin position="33"/>
        <end position="51"/>
    </location>
</feature>
<sequence>MGRCRFWGLSLAVLALAVALLVAWMAASLALSTWLALAVAGLAWMGWAASMERRPVAGVLRFSGAPGQGAAWRWSPDGSGDGLALDAVRVALDLQSRVLLHLRGAAGAPAWVWVERDRAPADWLALRRALVSDRPV</sequence>
<evidence type="ECO:0008006" key="4">
    <source>
        <dbReference type="Google" id="ProtNLM"/>
    </source>
</evidence>
<name>A0A372EIF2_9BURK</name>
<keyword evidence="1" id="KW-0472">Membrane</keyword>
<feature type="transmembrane region" description="Helical" evidence="1">
    <location>
        <begin position="7"/>
        <end position="27"/>
    </location>
</feature>
<dbReference type="EMBL" id="QVLS01000007">
    <property type="protein sequence ID" value="RFP78280.1"/>
    <property type="molecule type" value="Genomic_DNA"/>
</dbReference>
<comment type="caution">
    <text evidence="2">The sequence shown here is derived from an EMBL/GenBank/DDBJ whole genome shotgun (WGS) entry which is preliminary data.</text>
</comment>
<evidence type="ECO:0000313" key="3">
    <source>
        <dbReference type="Proteomes" id="UP000261931"/>
    </source>
</evidence>
<keyword evidence="3" id="KW-1185">Reference proteome</keyword>
<keyword evidence="1" id="KW-1133">Transmembrane helix</keyword>
<accession>A0A372EIF2</accession>
<protein>
    <recommendedName>
        <fullName evidence="4">Toxin CptA</fullName>
    </recommendedName>
</protein>